<name>A0AAV4AZU2_9GAST</name>
<evidence type="ECO:0000313" key="3">
    <source>
        <dbReference type="Proteomes" id="UP000735302"/>
    </source>
</evidence>
<accession>A0AAV4AZU2</accession>
<dbReference type="SUPFAM" id="SSF56672">
    <property type="entry name" value="DNA/RNA polymerases"/>
    <property type="match status" value="1"/>
</dbReference>
<organism evidence="2 3">
    <name type="scientific">Plakobranchus ocellatus</name>
    <dbReference type="NCBI Taxonomy" id="259542"/>
    <lineage>
        <taxon>Eukaryota</taxon>
        <taxon>Metazoa</taxon>
        <taxon>Spiralia</taxon>
        <taxon>Lophotrochozoa</taxon>
        <taxon>Mollusca</taxon>
        <taxon>Gastropoda</taxon>
        <taxon>Heterobranchia</taxon>
        <taxon>Euthyneura</taxon>
        <taxon>Panpulmonata</taxon>
        <taxon>Sacoglossa</taxon>
        <taxon>Placobranchoidea</taxon>
        <taxon>Plakobranchidae</taxon>
        <taxon>Plakobranchus</taxon>
    </lineage>
</organism>
<keyword evidence="2" id="KW-0548">Nucleotidyltransferase</keyword>
<dbReference type="InterPro" id="IPR043502">
    <property type="entry name" value="DNA/RNA_pol_sf"/>
</dbReference>
<keyword evidence="2" id="KW-0695">RNA-directed DNA polymerase</keyword>
<dbReference type="GO" id="GO:0003964">
    <property type="term" value="F:RNA-directed DNA polymerase activity"/>
    <property type="evidence" value="ECO:0007669"/>
    <property type="project" value="UniProtKB-KW"/>
</dbReference>
<proteinExistence type="predicted"/>
<dbReference type="Pfam" id="PF00078">
    <property type="entry name" value="RVT_1"/>
    <property type="match status" value="1"/>
</dbReference>
<sequence length="108" mass="12102">MTNGVPHGGVLSPTLFLIYINDMKEELSRKVYPALYADDLALISSGEEKKTAKLRLQTTPDGITRWTDEWGLKIKANITAHTILSLSIKDQRAKLQVKNHTLEKNNSP</sequence>
<dbReference type="Proteomes" id="UP000735302">
    <property type="component" value="Unassembled WGS sequence"/>
</dbReference>
<gene>
    <name evidence="2" type="ORF">PoB_003976900</name>
</gene>
<keyword evidence="3" id="KW-1185">Reference proteome</keyword>
<keyword evidence="2" id="KW-0808">Transferase</keyword>
<reference evidence="2 3" key="1">
    <citation type="journal article" date="2021" name="Elife">
        <title>Chloroplast acquisition without the gene transfer in kleptoplastic sea slugs, Plakobranchus ocellatus.</title>
        <authorList>
            <person name="Maeda T."/>
            <person name="Takahashi S."/>
            <person name="Yoshida T."/>
            <person name="Shimamura S."/>
            <person name="Takaki Y."/>
            <person name="Nagai Y."/>
            <person name="Toyoda A."/>
            <person name="Suzuki Y."/>
            <person name="Arimoto A."/>
            <person name="Ishii H."/>
            <person name="Satoh N."/>
            <person name="Nishiyama T."/>
            <person name="Hasebe M."/>
            <person name="Maruyama T."/>
            <person name="Minagawa J."/>
            <person name="Obokata J."/>
            <person name="Shigenobu S."/>
        </authorList>
    </citation>
    <scope>NUCLEOTIDE SEQUENCE [LARGE SCALE GENOMIC DNA]</scope>
</reference>
<evidence type="ECO:0000313" key="2">
    <source>
        <dbReference type="EMBL" id="GFO13264.1"/>
    </source>
</evidence>
<dbReference type="AlphaFoldDB" id="A0AAV4AZU2"/>
<feature type="domain" description="Reverse transcriptase" evidence="1">
    <location>
        <begin position="1"/>
        <end position="102"/>
    </location>
</feature>
<dbReference type="PROSITE" id="PS50878">
    <property type="entry name" value="RT_POL"/>
    <property type="match status" value="1"/>
</dbReference>
<comment type="caution">
    <text evidence="2">The sequence shown here is derived from an EMBL/GenBank/DDBJ whole genome shotgun (WGS) entry which is preliminary data.</text>
</comment>
<evidence type="ECO:0000259" key="1">
    <source>
        <dbReference type="PROSITE" id="PS50878"/>
    </source>
</evidence>
<dbReference type="InterPro" id="IPR000477">
    <property type="entry name" value="RT_dom"/>
</dbReference>
<protein>
    <submittedName>
        <fullName evidence="2">RNA-directed DNA polymerase from mobile element jockey</fullName>
    </submittedName>
</protein>
<dbReference type="EMBL" id="BLXT01004481">
    <property type="protein sequence ID" value="GFO13264.1"/>
    <property type="molecule type" value="Genomic_DNA"/>
</dbReference>